<keyword evidence="4 9" id="KW-0255">Endonuclease</keyword>
<dbReference type="SUPFAM" id="SSF56281">
    <property type="entry name" value="Metallo-hydrolase/oxidoreductase"/>
    <property type="match status" value="1"/>
</dbReference>
<dbReference type="Gene3D" id="3.60.15.10">
    <property type="entry name" value="Ribonuclease Z/Hydroxyacylglutathione hydrolase-like"/>
    <property type="match status" value="1"/>
</dbReference>
<dbReference type="InterPro" id="IPR011108">
    <property type="entry name" value="RMMBL"/>
</dbReference>
<feature type="binding site" evidence="12">
    <location>
        <position position="141"/>
    </location>
    <ligand>
        <name>Zn(2+)</name>
        <dbReference type="ChEBI" id="CHEBI:29105"/>
        <label>1</label>
        <note>catalytic</note>
    </ligand>
</feature>
<dbReference type="PIRSF" id="PIRSF004803">
    <property type="entry name" value="RnjA"/>
    <property type="match status" value="1"/>
</dbReference>
<feature type="binding site" evidence="12">
    <location>
        <position position="421"/>
    </location>
    <ligand>
        <name>Ca(2+)</name>
        <dbReference type="ChEBI" id="CHEBI:29108"/>
    </ligand>
</feature>
<feature type="binding site" evidence="12">
    <location>
        <position position="53"/>
    </location>
    <ligand>
        <name>Zn(2+)</name>
        <dbReference type="ChEBI" id="CHEBI:29105"/>
        <label>1</label>
        <note>catalytic</note>
    </ligand>
</feature>
<evidence type="ECO:0000259" key="13">
    <source>
        <dbReference type="SMART" id="SM00849"/>
    </source>
</evidence>
<dbReference type="GO" id="GO:0004521">
    <property type="term" value="F:RNA endonuclease activity"/>
    <property type="evidence" value="ECO:0007669"/>
    <property type="project" value="UniProtKB-UniRule"/>
</dbReference>
<feature type="binding site" evidence="12">
    <location>
        <position position="56"/>
    </location>
    <ligand>
        <name>Zn(2+)</name>
        <dbReference type="ChEBI" id="CHEBI:29105"/>
        <label>1</label>
        <note>catalytic</note>
    </ligand>
</feature>
<dbReference type="EMBL" id="DQZW01000010">
    <property type="protein sequence ID" value="HDL89307.1"/>
    <property type="molecule type" value="Genomic_DNA"/>
</dbReference>
<comment type="function">
    <text evidence="9">An RNase that has 5'-3' exonuclease and possibly endonuclease activity. Involved in maturation of rRNA and in some organisms also mRNA maturation and/or decay.</text>
</comment>
<dbReference type="GO" id="GO:0004534">
    <property type="term" value="F:5'-3' RNA exonuclease activity"/>
    <property type="evidence" value="ECO:0007669"/>
    <property type="project" value="UniProtKB-UniRule"/>
</dbReference>
<keyword evidence="2 9" id="KW-0540">Nuclease</keyword>
<evidence type="ECO:0000256" key="2">
    <source>
        <dbReference type="ARBA" id="ARBA00022722"/>
    </source>
</evidence>
<feature type="domain" description="Metallo-beta-lactamase" evidence="13">
    <location>
        <begin position="1"/>
        <end position="179"/>
    </location>
</feature>
<feature type="binding site" evidence="12">
    <location>
        <position position="368"/>
    </location>
    <ligand>
        <name>Zn(2+)</name>
        <dbReference type="ChEBI" id="CHEBI:29105"/>
        <label>1</label>
        <note>catalytic</note>
    </ligand>
</feature>
<feature type="binding site" evidence="11">
    <location>
        <begin position="210"/>
        <end position="212"/>
    </location>
    <ligand>
        <name>substrate</name>
    </ligand>
</feature>
<evidence type="ECO:0000256" key="5">
    <source>
        <dbReference type="ARBA" id="ARBA00022801"/>
    </source>
</evidence>
<evidence type="ECO:0000256" key="11">
    <source>
        <dbReference type="PIRSR" id="PIRSR004803-2"/>
    </source>
</evidence>
<reference evidence="14" key="1">
    <citation type="journal article" date="2020" name="mSystems">
        <title>Genome- and Community-Level Interaction Insights into Carbon Utilization and Element Cycling Functions of Hydrothermarchaeota in Hydrothermal Sediment.</title>
        <authorList>
            <person name="Zhou Z."/>
            <person name="Liu Y."/>
            <person name="Xu W."/>
            <person name="Pan J."/>
            <person name="Luo Z.H."/>
            <person name="Li M."/>
        </authorList>
    </citation>
    <scope>NUCLEOTIDE SEQUENCE [LARGE SCALE GENOMIC DNA]</scope>
    <source>
        <strain evidence="14">HyVt-19</strain>
    </source>
</reference>
<evidence type="ECO:0000313" key="14">
    <source>
        <dbReference type="EMBL" id="HDL89307.1"/>
    </source>
</evidence>
<dbReference type="InterPro" id="IPR055132">
    <property type="entry name" value="RNase_J_b_CASP"/>
</dbReference>
<feature type="binding site" evidence="12">
    <location>
        <position position="28"/>
    </location>
    <ligand>
        <name>Ca(2+)</name>
        <dbReference type="ChEBI" id="CHEBI:29108"/>
    </ligand>
</feature>
<evidence type="ECO:0000256" key="12">
    <source>
        <dbReference type="PIRSR" id="PIRSR004803-3"/>
    </source>
</evidence>
<dbReference type="Gene3D" id="3.40.50.10710">
    <property type="entry name" value="Metallo-hydrolase/oxidoreductase"/>
    <property type="match status" value="1"/>
</dbReference>
<feature type="binding site" evidence="12">
    <location>
        <position position="119"/>
    </location>
    <ligand>
        <name>Zn(2+)</name>
        <dbReference type="ChEBI" id="CHEBI:29105"/>
        <label>1</label>
        <note>catalytic</note>
    </ligand>
</feature>
<feature type="active site" description="Proton acceptor" evidence="10">
    <location>
        <position position="346"/>
    </location>
</feature>
<dbReference type="PANTHER" id="PTHR43694:SF1">
    <property type="entry name" value="RIBONUCLEASE J"/>
    <property type="match status" value="1"/>
</dbReference>
<gene>
    <name evidence="9" type="primary">rnj</name>
    <name evidence="14" type="ORF">ENG14_00195</name>
</gene>
<dbReference type="PANTHER" id="PTHR43694">
    <property type="entry name" value="RIBONUCLEASE J"/>
    <property type="match status" value="1"/>
</dbReference>
<keyword evidence="5 9" id="KW-0378">Hydrolase</keyword>
<dbReference type="GO" id="GO:0005737">
    <property type="term" value="C:cytoplasm"/>
    <property type="evidence" value="ECO:0007669"/>
    <property type="project" value="UniProtKB-SubCell"/>
</dbReference>
<evidence type="ECO:0000256" key="7">
    <source>
        <dbReference type="ARBA" id="ARBA00022839"/>
    </source>
</evidence>
<sequence length="534" mass="60437">MMVFSCGDSAIVVDAGLMFPEEEMFGIDAVIPDFTYLRENASKIKALILTHGHEDHIGAIPFFSPEFNVPIYGTRFTLALVREKLREHKLVNRVSLVEMTPGSCIKFGVIEVEPFSVCHSIPDGVGLIIRTPQGTVVHSGDFKIDHQPVDGISFDYGKLSNLQSEEVLLLLSDSTNAEHEGYTLSEREIKKTFTQIFREAPGRIIVAVFASNIHRIQQIIDTAVQLGRKVLFHGKSIQTNIRIAEELGYLNINPLDKITLKDLSRLPDEKVVIVTTGSQGEPMSALTRIAFDDHKWIKLKKGDTVILSSKFIPGNERTIHNVINHLYRHGAEVIYESVRNIHVSGHAYQEELKWLINMVRPRYFVPIHGEYRHLVKHCQLAEEVGIPRNRCLLIENGQSLEIRSKKVMLGHRVSVGRVFVDGKGVGDIGKPVLRDRKHLAEDGLVIVSVVIDQEYGDILNGPDVFSRGFVSEELNTEILYCAQCLILEIFDRFMEEGIRPETGEIQRRIRKELKSFFYKVLGRRPVIYPVVMEV</sequence>
<evidence type="ECO:0000256" key="6">
    <source>
        <dbReference type="ARBA" id="ARBA00022833"/>
    </source>
</evidence>
<dbReference type="GO" id="GO:0008270">
    <property type="term" value="F:zinc ion binding"/>
    <property type="evidence" value="ECO:0007669"/>
    <property type="project" value="InterPro"/>
</dbReference>
<keyword evidence="9" id="KW-0698">rRNA processing</keyword>
<dbReference type="Gene3D" id="3.10.20.580">
    <property type="match status" value="1"/>
</dbReference>
<dbReference type="InterPro" id="IPR001587">
    <property type="entry name" value="RNase_J_CS"/>
</dbReference>
<organism evidence="14">
    <name type="scientific">Thermodesulforhabdus norvegica</name>
    <dbReference type="NCBI Taxonomy" id="39841"/>
    <lineage>
        <taxon>Bacteria</taxon>
        <taxon>Pseudomonadati</taxon>
        <taxon>Thermodesulfobacteriota</taxon>
        <taxon>Syntrophobacteria</taxon>
        <taxon>Syntrophobacterales</taxon>
        <taxon>Thermodesulforhabdaceae</taxon>
        <taxon>Thermodesulforhabdus</taxon>
    </lineage>
</organism>
<comment type="subunit">
    <text evidence="9">Homodimer, may be a subunit of the RNA degradosome.</text>
</comment>
<comment type="subcellular location">
    <subcellularLocation>
        <location evidence="9">Cytoplasm</location>
    </subcellularLocation>
</comment>
<dbReference type="CDD" id="cd07714">
    <property type="entry name" value="RNaseJ_MBL-fold"/>
    <property type="match status" value="1"/>
</dbReference>
<comment type="similarity">
    <text evidence="9">Belongs to the metallo-beta-lactamase superfamily. RNA-metabolizing metallo-beta-lactamase-like family. Bacterial RNase J subfamily.</text>
</comment>
<feature type="active site" description="Proton donor" evidence="10">
    <location>
        <position position="173"/>
    </location>
</feature>
<dbReference type="GO" id="GO:0006364">
    <property type="term" value="P:rRNA processing"/>
    <property type="evidence" value="ECO:0007669"/>
    <property type="project" value="UniProtKB-UniRule"/>
</dbReference>
<protein>
    <recommendedName>
        <fullName evidence="9">Ribonuclease J</fullName>
        <shortName evidence="9">RNase J</shortName>
        <ecNumber evidence="9">3.1.-.-</ecNumber>
    </recommendedName>
</protein>
<keyword evidence="6 12" id="KW-0862">Zinc</keyword>
<evidence type="ECO:0000256" key="3">
    <source>
        <dbReference type="ARBA" id="ARBA00022723"/>
    </source>
</evidence>
<dbReference type="GO" id="GO:0003723">
    <property type="term" value="F:RNA binding"/>
    <property type="evidence" value="ECO:0007669"/>
    <property type="project" value="UniProtKB-UniRule"/>
</dbReference>
<feature type="binding site" evidence="12">
    <location>
        <position position="26"/>
    </location>
    <ligand>
        <name>Ca(2+)</name>
        <dbReference type="ChEBI" id="CHEBI:29108"/>
    </ligand>
</feature>
<name>A0A7C1AKU3_9BACT</name>
<dbReference type="InterPro" id="IPR004613">
    <property type="entry name" value="RNase_J"/>
</dbReference>
<dbReference type="InterPro" id="IPR042173">
    <property type="entry name" value="RNase_J_2"/>
</dbReference>
<feature type="binding site" evidence="12">
    <location>
        <position position="51"/>
    </location>
    <ligand>
        <name>Ca(2+)</name>
        <dbReference type="ChEBI" id="CHEBI:29108"/>
    </ligand>
</feature>
<dbReference type="InterPro" id="IPR036866">
    <property type="entry name" value="RibonucZ/Hydroxyglut_hydro"/>
</dbReference>
<comment type="cofactor">
    <cofactor evidence="12">
        <name>Zn(2+)</name>
        <dbReference type="ChEBI" id="CHEBI:29105"/>
    </cofactor>
    <text evidence="12">Binds 2 Zn(2+) ions per subunit. It is not clear if Zn(2+) or Mg(2+) is physiologically important.</text>
</comment>
<evidence type="ECO:0000256" key="10">
    <source>
        <dbReference type="PIRSR" id="PIRSR004803-1"/>
    </source>
</evidence>
<dbReference type="NCBIfam" id="TIGR00649">
    <property type="entry name" value="MG423"/>
    <property type="match status" value="1"/>
</dbReference>
<dbReference type="HAMAP" id="MF_01491">
    <property type="entry name" value="RNase_J_bact"/>
    <property type="match status" value="1"/>
</dbReference>
<feature type="binding site" evidence="9 11">
    <location>
        <begin position="342"/>
        <end position="346"/>
    </location>
    <ligand>
        <name>substrate</name>
    </ligand>
</feature>
<accession>A0A7C1AKU3</accession>
<keyword evidence="12" id="KW-0106">Calcium</keyword>
<dbReference type="SMART" id="SM00849">
    <property type="entry name" value="Lactamase_B"/>
    <property type="match status" value="1"/>
</dbReference>
<dbReference type="Pfam" id="PF07521">
    <property type="entry name" value="RMMBL"/>
    <property type="match status" value="1"/>
</dbReference>
<dbReference type="PROSITE" id="PS01292">
    <property type="entry name" value="UPF0036"/>
    <property type="match status" value="1"/>
</dbReference>
<evidence type="ECO:0000256" key="1">
    <source>
        <dbReference type="ARBA" id="ARBA00022490"/>
    </source>
</evidence>
<dbReference type="EC" id="3.1.-.-" evidence="9"/>
<feature type="binding site" evidence="12">
    <location>
        <position position="55"/>
    </location>
    <ligand>
        <name>Zn(2+)</name>
        <dbReference type="ChEBI" id="CHEBI:29105"/>
        <label>1</label>
        <note>catalytic</note>
    </ligand>
</feature>
<dbReference type="InterPro" id="IPR041636">
    <property type="entry name" value="RNase_J_C"/>
</dbReference>
<dbReference type="Pfam" id="PF22505">
    <property type="entry name" value="RNase_J_b_CASP"/>
    <property type="match status" value="1"/>
</dbReference>
<evidence type="ECO:0000256" key="4">
    <source>
        <dbReference type="ARBA" id="ARBA00022759"/>
    </source>
</evidence>
<comment type="caution">
    <text evidence="14">The sequence shown here is derived from an EMBL/GenBank/DDBJ whole genome shotgun (WGS) entry which is preliminary data.</text>
</comment>
<evidence type="ECO:0000256" key="9">
    <source>
        <dbReference type="HAMAP-Rule" id="MF_01491"/>
    </source>
</evidence>
<proteinExistence type="inferred from homology"/>
<comment type="cofactor">
    <cofactor evidence="12">
        <name>Ca(2+)</name>
        <dbReference type="ChEBI" id="CHEBI:29108"/>
    </cofactor>
    <text evidence="12">Binds 1 Ca(2+) cation per subunit. Seen in 1 crystal structure, it is not clear if it is physiologically important.</text>
</comment>
<dbReference type="Proteomes" id="UP000886355">
    <property type="component" value="Unassembled WGS sequence"/>
</dbReference>
<dbReference type="AlphaFoldDB" id="A0A7C1AKU3"/>
<keyword evidence="7 9" id="KW-0269">Exonuclease</keyword>
<dbReference type="InterPro" id="IPR001279">
    <property type="entry name" value="Metallo-B-lactamas"/>
</dbReference>
<evidence type="ECO:0000256" key="8">
    <source>
        <dbReference type="ARBA" id="ARBA00022884"/>
    </source>
</evidence>
<dbReference type="Pfam" id="PF00753">
    <property type="entry name" value="Lactamase_B"/>
    <property type="match status" value="1"/>
</dbReference>
<dbReference type="InterPro" id="IPR030854">
    <property type="entry name" value="RNase_J_bac"/>
</dbReference>
<keyword evidence="8 9" id="KW-0694">RNA-binding</keyword>
<keyword evidence="1 9" id="KW-0963">Cytoplasm</keyword>
<dbReference type="Pfam" id="PF17770">
    <property type="entry name" value="RNase_J_C"/>
    <property type="match status" value="1"/>
</dbReference>
<keyword evidence="3 12" id="KW-0479">Metal-binding</keyword>